<keyword evidence="3" id="KW-1185">Reference proteome</keyword>
<organism evidence="2 3">
    <name type="scientific">Kordia antarctica</name>
    <dbReference type="NCBI Taxonomy" id="1218801"/>
    <lineage>
        <taxon>Bacteria</taxon>
        <taxon>Pseudomonadati</taxon>
        <taxon>Bacteroidota</taxon>
        <taxon>Flavobacteriia</taxon>
        <taxon>Flavobacteriales</taxon>
        <taxon>Flavobacteriaceae</taxon>
        <taxon>Kordia</taxon>
    </lineage>
</organism>
<sequence length="34" mass="4081">MRQDFNKNEKTKKTKSEKLKVKSEKLKVSKKTNQ</sequence>
<proteinExistence type="predicted"/>
<evidence type="ECO:0000313" key="2">
    <source>
        <dbReference type="EMBL" id="QHI38350.1"/>
    </source>
</evidence>
<dbReference type="Proteomes" id="UP000464657">
    <property type="component" value="Chromosome"/>
</dbReference>
<dbReference type="KEGG" id="kan:IMCC3317_37410"/>
<feature type="compositionally biased region" description="Basic and acidic residues" evidence="1">
    <location>
        <begin position="1"/>
        <end position="27"/>
    </location>
</feature>
<feature type="region of interest" description="Disordered" evidence="1">
    <location>
        <begin position="1"/>
        <end position="34"/>
    </location>
</feature>
<accession>A0A7L4ZPE1</accession>
<evidence type="ECO:0000256" key="1">
    <source>
        <dbReference type="SAM" id="MobiDB-lite"/>
    </source>
</evidence>
<dbReference type="AlphaFoldDB" id="A0A7L4ZPE1"/>
<gene>
    <name evidence="2" type="ORF">IMCC3317_37410</name>
</gene>
<dbReference type="EMBL" id="CP019288">
    <property type="protein sequence ID" value="QHI38350.1"/>
    <property type="molecule type" value="Genomic_DNA"/>
</dbReference>
<reference evidence="2 3" key="1">
    <citation type="journal article" date="2013" name="Int. J. Syst. Evol. Microbiol.">
        <title>Kordia antarctica sp. nov., isolated from Antarctic seawater.</title>
        <authorList>
            <person name="Baek K."/>
            <person name="Choi A."/>
            <person name="Kang I."/>
            <person name="Lee K."/>
            <person name="Cho J.C."/>
        </authorList>
    </citation>
    <scope>NUCLEOTIDE SEQUENCE [LARGE SCALE GENOMIC DNA]</scope>
    <source>
        <strain evidence="2 3">IMCC3317</strain>
    </source>
</reference>
<protein>
    <submittedName>
        <fullName evidence="2">Uncharacterized protein</fullName>
    </submittedName>
</protein>
<name>A0A7L4ZPE1_9FLAO</name>
<evidence type="ECO:0000313" key="3">
    <source>
        <dbReference type="Proteomes" id="UP000464657"/>
    </source>
</evidence>